<evidence type="ECO:0000256" key="4">
    <source>
        <dbReference type="SAM" id="Phobius"/>
    </source>
</evidence>
<dbReference type="GO" id="GO:0008233">
    <property type="term" value="F:peptidase activity"/>
    <property type="evidence" value="ECO:0007669"/>
    <property type="project" value="UniProtKB-KW"/>
</dbReference>
<evidence type="ECO:0000256" key="1">
    <source>
        <dbReference type="ARBA" id="ARBA00005234"/>
    </source>
</evidence>
<dbReference type="Pfam" id="PF02902">
    <property type="entry name" value="Peptidase_C48"/>
    <property type="match status" value="1"/>
</dbReference>
<comment type="similarity">
    <text evidence="1">Belongs to the peptidase C48 family.</text>
</comment>
<comment type="caution">
    <text evidence="6">The sequence shown here is derived from an EMBL/GenBank/DDBJ whole genome shotgun (WGS) entry which is preliminary data.</text>
</comment>
<dbReference type="EMBL" id="JBJKTR010000008">
    <property type="protein sequence ID" value="KAL3360811.1"/>
    <property type="molecule type" value="Genomic_DNA"/>
</dbReference>
<dbReference type="InterPro" id="IPR003653">
    <property type="entry name" value="Peptidase_C48_C"/>
</dbReference>
<organism evidence="6 7">
    <name type="scientific">Solanum stoloniferum</name>
    <dbReference type="NCBI Taxonomy" id="62892"/>
    <lineage>
        <taxon>Eukaryota</taxon>
        <taxon>Viridiplantae</taxon>
        <taxon>Streptophyta</taxon>
        <taxon>Embryophyta</taxon>
        <taxon>Tracheophyta</taxon>
        <taxon>Spermatophyta</taxon>
        <taxon>Magnoliopsida</taxon>
        <taxon>eudicotyledons</taxon>
        <taxon>Gunneridae</taxon>
        <taxon>Pentapetalae</taxon>
        <taxon>asterids</taxon>
        <taxon>lamiids</taxon>
        <taxon>Solanales</taxon>
        <taxon>Solanaceae</taxon>
        <taxon>Solanoideae</taxon>
        <taxon>Solaneae</taxon>
        <taxon>Solanum</taxon>
    </lineage>
</organism>
<dbReference type="AlphaFoldDB" id="A0ABD2TXH4"/>
<dbReference type="Gene3D" id="3.40.395.10">
    <property type="entry name" value="Adenoviral Proteinase, Chain A"/>
    <property type="match status" value="1"/>
</dbReference>
<proteinExistence type="inferred from homology"/>
<dbReference type="EMBL" id="JBJKTR010000008">
    <property type="protein sequence ID" value="KAL3360810.1"/>
    <property type="molecule type" value="Genomic_DNA"/>
</dbReference>
<name>A0ABD2TXH4_9SOLN</name>
<keyword evidence="4" id="KW-0812">Transmembrane</keyword>
<evidence type="ECO:0000313" key="6">
    <source>
        <dbReference type="EMBL" id="KAL3360811.1"/>
    </source>
</evidence>
<keyword evidence="3" id="KW-0378">Hydrolase</keyword>
<evidence type="ECO:0000313" key="7">
    <source>
        <dbReference type="Proteomes" id="UP001627284"/>
    </source>
</evidence>
<protein>
    <recommendedName>
        <fullName evidence="5">Ubiquitin-like protease family profile domain-containing protein</fullName>
    </recommendedName>
</protein>
<keyword evidence="4" id="KW-0472">Membrane</keyword>
<feature type="transmembrane region" description="Helical" evidence="4">
    <location>
        <begin position="7"/>
        <end position="35"/>
    </location>
</feature>
<evidence type="ECO:0000256" key="2">
    <source>
        <dbReference type="ARBA" id="ARBA00022670"/>
    </source>
</evidence>
<feature type="domain" description="Ubiquitin-like protease family profile" evidence="5">
    <location>
        <begin position="58"/>
        <end position="132"/>
    </location>
</feature>
<sequence>MLMCSCIIFASFASMVLIIVQELLLLTLFFISWVVQIHDVWEVNDKDESLISIHHEVAQYIRGDRILANTPWVNVDHVCIPVNSSAAFHWFLVVFSIRKRCLYIYDSLNGYGVKHTNAVTSLVQKISRMIPLFLVATDYYALRKDIDWNTDVHYAGRPVGDPLVYGNHENIPQQCDNSTIVVCIPVLLLNMCAVEIETYLCRV</sequence>
<gene>
    <name evidence="6" type="ORF">AABB24_013990</name>
</gene>
<dbReference type="InterPro" id="IPR038765">
    <property type="entry name" value="Papain-like_cys_pep_sf"/>
</dbReference>
<dbReference type="Proteomes" id="UP001627284">
    <property type="component" value="Unassembled WGS sequence"/>
</dbReference>
<keyword evidence="2" id="KW-0645">Protease</keyword>
<accession>A0ABD2TXH4</accession>
<dbReference type="GO" id="GO:0006508">
    <property type="term" value="P:proteolysis"/>
    <property type="evidence" value="ECO:0007669"/>
    <property type="project" value="UniProtKB-KW"/>
</dbReference>
<dbReference type="PANTHER" id="PTHR31470">
    <property type="entry name" value="CYSTEINE PROTEINASES SUPERFAMILY PROTEIN-RELATED-RELATED"/>
    <property type="match status" value="1"/>
</dbReference>
<evidence type="ECO:0000256" key="3">
    <source>
        <dbReference type="ARBA" id="ARBA00022801"/>
    </source>
</evidence>
<reference evidence="6 7" key="1">
    <citation type="submission" date="2024-05" db="EMBL/GenBank/DDBJ databases">
        <title>De novo assembly of an allotetraploid wild potato.</title>
        <authorList>
            <person name="Hosaka A.J."/>
        </authorList>
    </citation>
    <scope>NUCLEOTIDE SEQUENCE [LARGE SCALE GENOMIC DNA]</scope>
    <source>
        <tissue evidence="6">Young leaves</tissue>
    </source>
</reference>
<dbReference type="EMBL" id="JBJKTR010000008">
    <property type="protein sequence ID" value="KAL3360812.1"/>
    <property type="molecule type" value="Genomic_DNA"/>
</dbReference>
<dbReference type="SUPFAM" id="SSF54001">
    <property type="entry name" value="Cysteine proteinases"/>
    <property type="match status" value="1"/>
</dbReference>
<keyword evidence="4" id="KW-1133">Transmembrane helix</keyword>
<keyword evidence="7" id="KW-1185">Reference proteome</keyword>
<dbReference type="PANTHER" id="PTHR31470:SF56">
    <property type="entry name" value="ULP1 PROTEASE FAMILY, C-TERMINAL CATALYTIC DOMAIN CONTAINING PROTEIN"/>
    <property type="match status" value="1"/>
</dbReference>
<evidence type="ECO:0000259" key="5">
    <source>
        <dbReference type="Pfam" id="PF02902"/>
    </source>
</evidence>